<dbReference type="Proteomes" id="UP001437256">
    <property type="component" value="Unassembled WGS sequence"/>
</dbReference>
<keyword evidence="1" id="KW-0560">Oxidoreductase</keyword>
<evidence type="ECO:0000313" key="3">
    <source>
        <dbReference type="Proteomes" id="UP001437256"/>
    </source>
</evidence>
<dbReference type="Pfam" id="PF14027">
    <property type="entry name" value="Questin_oxidase"/>
    <property type="match status" value="1"/>
</dbReference>
<keyword evidence="3" id="KW-1185">Reference proteome</keyword>
<name>A0ABR2ZQS4_9AGAR</name>
<dbReference type="InterPro" id="IPR025337">
    <property type="entry name" value="Questin_oxidase-like"/>
</dbReference>
<comment type="caution">
    <text evidence="2">The sequence shown here is derived from an EMBL/GenBank/DDBJ whole genome shotgun (WGS) entry which is preliminary data.</text>
</comment>
<gene>
    <name evidence="2" type="ORF">AAF712_010364</name>
</gene>
<organism evidence="2 3">
    <name type="scientific">Marasmius tenuissimus</name>
    <dbReference type="NCBI Taxonomy" id="585030"/>
    <lineage>
        <taxon>Eukaryota</taxon>
        <taxon>Fungi</taxon>
        <taxon>Dikarya</taxon>
        <taxon>Basidiomycota</taxon>
        <taxon>Agaricomycotina</taxon>
        <taxon>Agaricomycetes</taxon>
        <taxon>Agaricomycetidae</taxon>
        <taxon>Agaricales</taxon>
        <taxon>Marasmiineae</taxon>
        <taxon>Marasmiaceae</taxon>
        <taxon>Marasmius</taxon>
    </lineage>
</organism>
<reference evidence="2 3" key="1">
    <citation type="submission" date="2024-05" db="EMBL/GenBank/DDBJ databases">
        <title>A draft genome resource for the thread blight pathogen Marasmius tenuissimus strain MS-2.</title>
        <authorList>
            <person name="Yulfo-Soto G.E."/>
            <person name="Baruah I.K."/>
            <person name="Amoako-Attah I."/>
            <person name="Bukari Y."/>
            <person name="Meinhardt L.W."/>
            <person name="Bailey B.A."/>
            <person name="Cohen S.P."/>
        </authorList>
    </citation>
    <scope>NUCLEOTIDE SEQUENCE [LARGE SCALE GENOMIC DNA]</scope>
    <source>
        <strain evidence="2 3">MS-2</strain>
    </source>
</reference>
<evidence type="ECO:0000313" key="2">
    <source>
        <dbReference type="EMBL" id="KAL0062742.1"/>
    </source>
</evidence>
<protein>
    <submittedName>
        <fullName evidence="2">Uncharacterized protein</fullName>
    </submittedName>
</protein>
<dbReference type="EMBL" id="JBBXMP010000097">
    <property type="protein sequence ID" value="KAL0062742.1"/>
    <property type="molecule type" value="Genomic_DNA"/>
</dbReference>
<accession>A0ABR2ZQS4</accession>
<sequence>MAVEGLTMTSISPSHNRVATPPYLFASVKVLREAPTVEPPDALQQASTRLKSVLHQVTGSTAAATTKTDVHAFDVLARIIDDPAIASPSFAQDRPYRAVLAACGNAIYRHANEWSVNPSSIQAKIEEAQWAAALLYISLLHRKYFFSEATLLSASLGGCRSAGLASTFQLFSHQEFHIQVP</sequence>
<proteinExistence type="predicted"/>
<evidence type="ECO:0000256" key="1">
    <source>
        <dbReference type="ARBA" id="ARBA00023002"/>
    </source>
</evidence>